<evidence type="ECO:0000313" key="5">
    <source>
        <dbReference type="EMBL" id="AWS00271.1"/>
    </source>
</evidence>
<name>A0A2U9IW11_9CREN</name>
<sequence>MRALVIGSGHNGLIASYYLRKLGLDVVVLEATSRIGGMTESEVVGNAVISRASYVLGLMPQFLIREFGIPTIETEIFQTLEYDGRMIPFYRDQERRRRLLNSLFPHYSEFEEKIFKMKGIMEELALTTSPPSREKIAEIAESRGVPEIVKETSIHFLDRYLPRDLHRFFIYPSMEDSPSYLVAYFFNYWSLVPSGMGTVSSYIAKKATGEGVEIKTLSRVDEILTKGNRVQGVKVKGKEIKADIVVSAISPVSTFSMIPEFRDFKLDPGRGGWVKYNVVFKDTPKIREDVKPYIEGILDFQVGEVVMPSAVDENRGAHVLEFMGDRDEILSIFKGEIKYEEKIDVNYATKYYLAPGGNLNHLPMKYPYLFDGRPMKGWGYRTPLKGLYLSGAGTYPGGQVTGIPGYNVALTVKEDLRQGF</sequence>
<reference evidence="5 6" key="1">
    <citation type="submission" date="2018-05" db="EMBL/GenBank/DDBJ databases">
        <title>Complete Genome Sequences of Extremely Thermoacidophilic, Metal-Mobilizing Type-Strain Members of the Archaeal Family Sulfolobaceae: Acidianus brierleyi DSM-1651T, Acidianus sulfidivorans DSM-18786T, Metallosphaera hakonensis DSM-7519T, and Metallosphaera prunae DSM-10039T.</title>
        <authorList>
            <person name="Counts J.A."/>
            <person name="Kelly R.M."/>
        </authorList>
    </citation>
    <scope>NUCLEOTIDE SEQUENCE [LARGE SCALE GENOMIC DNA]</scope>
    <source>
        <strain evidence="5 6">HO1-1</strain>
    </source>
</reference>
<feature type="domain" description="Amine oxidase" evidence="4">
    <location>
        <begin position="12"/>
        <end position="251"/>
    </location>
</feature>
<evidence type="ECO:0000259" key="4">
    <source>
        <dbReference type="Pfam" id="PF01593"/>
    </source>
</evidence>
<gene>
    <name evidence="5" type="ORF">DFR87_11945</name>
</gene>
<dbReference type="InterPro" id="IPR002937">
    <property type="entry name" value="Amino_oxidase"/>
</dbReference>
<proteinExistence type="predicted"/>
<dbReference type="Proteomes" id="UP000247586">
    <property type="component" value="Chromosome"/>
</dbReference>
<dbReference type="KEGG" id="mhk:DFR87_11945"/>
<comment type="subunit">
    <text evidence="2">Interacts with COX5B; this interaction may contribute to localize PYROXD2 to the inner face of the inner mitochondrial membrane.</text>
</comment>
<dbReference type="AlphaFoldDB" id="A0A2U9IW11"/>
<evidence type="ECO:0000313" key="6">
    <source>
        <dbReference type="Proteomes" id="UP000247586"/>
    </source>
</evidence>
<dbReference type="Pfam" id="PF01593">
    <property type="entry name" value="Amino_oxidase"/>
    <property type="match status" value="1"/>
</dbReference>
<dbReference type="GO" id="GO:0016491">
    <property type="term" value="F:oxidoreductase activity"/>
    <property type="evidence" value="ECO:0007669"/>
    <property type="project" value="InterPro"/>
</dbReference>
<keyword evidence="6" id="KW-1185">Reference proteome</keyword>
<dbReference type="RefSeq" id="WP_054836967.1">
    <property type="nucleotide sequence ID" value="NZ_BBBA01000016.1"/>
</dbReference>
<reference evidence="6" key="3">
    <citation type="submission" date="2020-03" db="EMBL/GenBank/DDBJ databases">
        <title>Sequencing and Assembly of Multiple Reported Metal-Biooxidizing Members of the Extremely Thermoacidophilic Archaeal Family Sulfolobaceae.</title>
        <authorList>
            <person name="Counts J.A."/>
            <person name="Kelly R.M."/>
        </authorList>
    </citation>
    <scope>NUCLEOTIDE SEQUENCE [LARGE SCALE GENOMIC DNA]</scope>
    <source>
        <strain evidence="6">HO1-1</strain>
    </source>
</reference>
<dbReference type="GeneID" id="36836065"/>
<accession>A0A2U9IW11</accession>
<evidence type="ECO:0000256" key="2">
    <source>
        <dbReference type="ARBA" id="ARBA00038825"/>
    </source>
</evidence>
<evidence type="ECO:0000256" key="1">
    <source>
        <dbReference type="ARBA" id="ARBA00037217"/>
    </source>
</evidence>
<dbReference type="InterPro" id="IPR036188">
    <property type="entry name" value="FAD/NAD-bd_sf"/>
</dbReference>
<dbReference type="SUPFAM" id="SSF51905">
    <property type="entry name" value="FAD/NAD(P)-binding domain"/>
    <property type="match status" value="1"/>
</dbReference>
<protein>
    <recommendedName>
        <fullName evidence="3">Pyridine nucleotide-disulfide oxidoreductase domain-containing protein 2</fullName>
    </recommendedName>
</protein>
<reference evidence="6" key="2">
    <citation type="submission" date="2020-03" db="EMBL/GenBank/DDBJ databases">
        <title>Complete Genome Sequences of Extremely Thermoacidophilic, Metal-Mobilizing Type-Strain Members of the Archaeal Family Sulfolobaceae: Acidianus brierleyi DSM-1651T, Acidianus sulfidivorans DSM-18786T, Metallosphaera hakonensis DSM-7519T, and Metallosphaera prunae DSM-10039T.</title>
        <authorList>
            <person name="Counts J.A."/>
            <person name="Kelly R.M."/>
        </authorList>
    </citation>
    <scope>NUCLEOTIDE SEQUENCE [LARGE SCALE GENOMIC DNA]</scope>
    <source>
        <strain evidence="6">HO1-1</strain>
    </source>
</reference>
<dbReference type="PANTHER" id="PTHR10668">
    <property type="entry name" value="PHYTOENE DEHYDROGENASE"/>
    <property type="match status" value="1"/>
</dbReference>
<comment type="function">
    <text evidence="1">Probable oxidoreductase that may play a role as regulator of mitochondrial function.</text>
</comment>
<organism evidence="5 6">
    <name type="scientific">Metallosphaera hakonensis JCM 8857 = DSM 7519</name>
    <dbReference type="NCBI Taxonomy" id="1293036"/>
    <lineage>
        <taxon>Archaea</taxon>
        <taxon>Thermoproteota</taxon>
        <taxon>Thermoprotei</taxon>
        <taxon>Sulfolobales</taxon>
        <taxon>Sulfolobaceae</taxon>
        <taxon>Metallosphaera</taxon>
    </lineage>
</organism>
<evidence type="ECO:0000256" key="3">
    <source>
        <dbReference type="ARBA" id="ARBA00040298"/>
    </source>
</evidence>
<dbReference type="OrthoDB" id="11867at2157"/>
<dbReference type="Gene3D" id="3.50.50.60">
    <property type="entry name" value="FAD/NAD(P)-binding domain"/>
    <property type="match status" value="2"/>
</dbReference>
<dbReference type="EMBL" id="CP029287">
    <property type="protein sequence ID" value="AWS00271.1"/>
    <property type="molecule type" value="Genomic_DNA"/>
</dbReference>
<dbReference type="PANTHER" id="PTHR10668:SF103">
    <property type="entry name" value="PYRIDINE NUCLEOTIDE-DISULFIDE OXIDOREDUCTASE DOMAIN-CONTAINING PROTEIN 2"/>
    <property type="match status" value="1"/>
</dbReference>
<dbReference type="STRING" id="1293036.GCA_001315825_02118"/>